<dbReference type="EMBL" id="CAFAAV010000282">
    <property type="protein sequence ID" value="CAB4835015.1"/>
    <property type="molecule type" value="Genomic_DNA"/>
</dbReference>
<evidence type="ECO:0000256" key="3">
    <source>
        <dbReference type="ARBA" id="ARBA00022793"/>
    </source>
</evidence>
<comment type="similarity">
    <text evidence="2">Belongs to the group II decarboxylase family.</text>
</comment>
<dbReference type="InterPro" id="IPR002129">
    <property type="entry name" value="PyrdxlP-dep_de-COase"/>
</dbReference>
<dbReference type="InterPro" id="IPR015421">
    <property type="entry name" value="PyrdxlP-dep_Trfase_major"/>
</dbReference>
<dbReference type="GO" id="GO:0030170">
    <property type="term" value="F:pyridoxal phosphate binding"/>
    <property type="evidence" value="ECO:0007669"/>
    <property type="project" value="InterPro"/>
</dbReference>
<name>A0A6J7AQ84_9ZZZZ</name>
<evidence type="ECO:0000256" key="4">
    <source>
        <dbReference type="ARBA" id="ARBA00022898"/>
    </source>
</evidence>
<dbReference type="GO" id="GO:0019752">
    <property type="term" value="P:carboxylic acid metabolic process"/>
    <property type="evidence" value="ECO:0007669"/>
    <property type="project" value="InterPro"/>
</dbReference>
<accession>A0A6J7AQ84</accession>
<dbReference type="AlphaFoldDB" id="A0A6J7AQ84"/>
<dbReference type="InterPro" id="IPR021115">
    <property type="entry name" value="Pyridoxal-P_BS"/>
</dbReference>
<evidence type="ECO:0000256" key="2">
    <source>
        <dbReference type="ARBA" id="ARBA00009533"/>
    </source>
</evidence>
<dbReference type="InterPro" id="IPR015424">
    <property type="entry name" value="PyrdxlP-dep_Trfase"/>
</dbReference>
<dbReference type="Pfam" id="PF00282">
    <property type="entry name" value="Pyridoxal_deC"/>
    <property type="match status" value="1"/>
</dbReference>
<dbReference type="Gene3D" id="3.40.640.10">
    <property type="entry name" value="Type I PLP-dependent aspartate aminotransferase-like (Major domain)"/>
    <property type="match status" value="1"/>
</dbReference>
<evidence type="ECO:0000313" key="6">
    <source>
        <dbReference type="EMBL" id="CAB4835015.1"/>
    </source>
</evidence>
<protein>
    <submittedName>
        <fullName evidence="6">Unannotated protein</fullName>
    </submittedName>
</protein>
<dbReference type="InterPro" id="IPR015422">
    <property type="entry name" value="PyrdxlP-dep_Trfase_small"/>
</dbReference>
<keyword evidence="3" id="KW-0210">Decarboxylase</keyword>
<dbReference type="InterPro" id="IPR010977">
    <property type="entry name" value="Aromatic_deC"/>
</dbReference>
<reference evidence="6" key="1">
    <citation type="submission" date="2020-05" db="EMBL/GenBank/DDBJ databases">
        <authorList>
            <person name="Chiriac C."/>
            <person name="Salcher M."/>
            <person name="Ghai R."/>
            <person name="Kavagutti S V."/>
        </authorList>
    </citation>
    <scope>NUCLEOTIDE SEQUENCE</scope>
</reference>
<dbReference type="Gene3D" id="3.90.1150.10">
    <property type="entry name" value="Aspartate Aminotransferase, domain 1"/>
    <property type="match status" value="1"/>
</dbReference>
<dbReference type="PANTHER" id="PTHR11999">
    <property type="entry name" value="GROUP II PYRIDOXAL-5-PHOSPHATE DECARBOXYLASE"/>
    <property type="match status" value="1"/>
</dbReference>
<sequence>MVLDVDVITVAGDERGRLTGPALLAALDAVTDRQVFAVVASGGATNAGIVDDLTGAAHICTDRDLWLHVDAAYGGAALASSIGRPLFAGIEGADSFVVDPHKWLFSPFDCAALVYRQPGIARGALTQHAEYLETLETNYEWNPSDFAVHMTRRVRGLPLWFSLASHGTDAYDRAISHSILLAKEAARMIEATAGLELLMEPELSVVLFRKVGWTPEQYQTWSDELLASGLAFVVPTVYNGETVLRFCFVNPLTTSDDVQLILDELA</sequence>
<dbReference type="PROSITE" id="PS00392">
    <property type="entry name" value="DDC_GAD_HDC_YDC"/>
    <property type="match status" value="1"/>
</dbReference>
<evidence type="ECO:0000256" key="1">
    <source>
        <dbReference type="ARBA" id="ARBA00001933"/>
    </source>
</evidence>
<dbReference type="SUPFAM" id="SSF53383">
    <property type="entry name" value="PLP-dependent transferases"/>
    <property type="match status" value="1"/>
</dbReference>
<dbReference type="PANTHER" id="PTHR11999:SF70">
    <property type="entry name" value="MIP05841P"/>
    <property type="match status" value="1"/>
</dbReference>
<keyword evidence="4" id="KW-0663">Pyridoxal phosphate</keyword>
<dbReference type="GO" id="GO:0016831">
    <property type="term" value="F:carboxy-lyase activity"/>
    <property type="evidence" value="ECO:0007669"/>
    <property type="project" value="UniProtKB-KW"/>
</dbReference>
<comment type="cofactor">
    <cofactor evidence="1">
        <name>pyridoxal 5'-phosphate</name>
        <dbReference type="ChEBI" id="CHEBI:597326"/>
    </cofactor>
</comment>
<evidence type="ECO:0000256" key="5">
    <source>
        <dbReference type="ARBA" id="ARBA00023239"/>
    </source>
</evidence>
<organism evidence="6">
    <name type="scientific">freshwater metagenome</name>
    <dbReference type="NCBI Taxonomy" id="449393"/>
    <lineage>
        <taxon>unclassified sequences</taxon>
        <taxon>metagenomes</taxon>
        <taxon>ecological metagenomes</taxon>
    </lineage>
</organism>
<keyword evidence="5" id="KW-0456">Lyase</keyword>
<gene>
    <name evidence="6" type="ORF">UFOPK3099_02642</name>
</gene>
<proteinExistence type="inferred from homology"/>